<keyword evidence="9" id="KW-1185">Reference proteome</keyword>
<organism evidence="8 9">
    <name type="scientific">Tetragonisca angustula</name>
    <dbReference type="NCBI Taxonomy" id="166442"/>
    <lineage>
        <taxon>Eukaryota</taxon>
        <taxon>Metazoa</taxon>
        <taxon>Ecdysozoa</taxon>
        <taxon>Arthropoda</taxon>
        <taxon>Hexapoda</taxon>
        <taxon>Insecta</taxon>
        <taxon>Pterygota</taxon>
        <taxon>Neoptera</taxon>
        <taxon>Endopterygota</taxon>
        <taxon>Hymenoptera</taxon>
        <taxon>Apocrita</taxon>
        <taxon>Aculeata</taxon>
        <taxon>Apoidea</taxon>
        <taxon>Anthophila</taxon>
        <taxon>Apidae</taxon>
        <taxon>Tetragonisca</taxon>
    </lineage>
</organism>
<name>A0AAW1A2A4_9HYME</name>
<evidence type="ECO:0000313" key="8">
    <source>
        <dbReference type="EMBL" id="KAK9303308.1"/>
    </source>
</evidence>
<keyword evidence="3 7" id="KW-0732">Signal</keyword>
<dbReference type="PANTHER" id="PTHR15071:SF0">
    <property type="entry name" value="MANNOSE 6-PHOSPHATE RECEPTOR-LIKE PROTEIN 1"/>
    <property type="match status" value="1"/>
</dbReference>
<feature type="signal peptide" evidence="7">
    <location>
        <begin position="1"/>
        <end position="26"/>
    </location>
</feature>
<evidence type="ECO:0000256" key="5">
    <source>
        <dbReference type="ARBA" id="ARBA00023136"/>
    </source>
</evidence>
<protein>
    <recommendedName>
        <fullName evidence="10">Cation-dependent mannose-6-phosphate receptor</fullName>
    </recommendedName>
</protein>
<evidence type="ECO:0008006" key="10">
    <source>
        <dbReference type="Google" id="ProtNLM"/>
    </source>
</evidence>
<dbReference type="Proteomes" id="UP001432146">
    <property type="component" value="Unassembled WGS sequence"/>
</dbReference>
<keyword evidence="4 6" id="KW-1133">Transmembrane helix</keyword>
<dbReference type="AlphaFoldDB" id="A0AAW1A2A4"/>
<dbReference type="EMBL" id="JAWNGG020000081">
    <property type="protein sequence ID" value="KAK9303308.1"/>
    <property type="molecule type" value="Genomic_DNA"/>
</dbReference>
<dbReference type="GO" id="GO:0005802">
    <property type="term" value="C:trans-Golgi network"/>
    <property type="evidence" value="ECO:0007669"/>
    <property type="project" value="TreeGrafter"/>
</dbReference>
<evidence type="ECO:0000313" key="9">
    <source>
        <dbReference type="Proteomes" id="UP001432146"/>
    </source>
</evidence>
<evidence type="ECO:0000256" key="3">
    <source>
        <dbReference type="ARBA" id="ARBA00022729"/>
    </source>
</evidence>
<dbReference type="InterPro" id="IPR018939">
    <property type="entry name" value="Autophagy-rel_prot_27"/>
</dbReference>
<dbReference type="GO" id="GO:0000139">
    <property type="term" value="C:Golgi membrane"/>
    <property type="evidence" value="ECO:0007669"/>
    <property type="project" value="UniProtKB-SubCell"/>
</dbReference>
<feature type="chain" id="PRO_5043609477" description="Cation-dependent mannose-6-phosphate receptor" evidence="7">
    <location>
        <begin position="27"/>
        <end position="245"/>
    </location>
</feature>
<comment type="subcellular location">
    <subcellularLocation>
        <location evidence="1">Membrane</location>
        <topology evidence="1">Single-pass membrane protein</topology>
    </subcellularLocation>
</comment>
<evidence type="ECO:0000256" key="2">
    <source>
        <dbReference type="ARBA" id="ARBA00022692"/>
    </source>
</evidence>
<gene>
    <name evidence="8" type="ORF">QLX08_005056</name>
</gene>
<accession>A0AAW1A2A4</accession>
<dbReference type="Pfam" id="PF09451">
    <property type="entry name" value="ATG27"/>
    <property type="match status" value="1"/>
</dbReference>
<keyword evidence="2 6" id="KW-0812">Transmembrane</keyword>
<dbReference type="PANTHER" id="PTHR15071">
    <property type="entry name" value="MANNOSE-6-PHOSPHATE RECEPTOR FAMILY MEMBER"/>
    <property type="match status" value="1"/>
</dbReference>
<proteinExistence type="predicted"/>
<evidence type="ECO:0000256" key="4">
    <source>
        <dbReference type="ARBA" id="ARBA00022989"/>
    </source>
</evidence>
<evidence type="ECO:0000256" key="1">
    <source>
        <dbReference type="ARBA" id="ARBA00004167"/>
    </source>
</evidence>
<evidence type="ECO:0000256" key="6">
    <source>
        <dbReference type="SAM" id="Phobius"/>
    </source>
</evidence>
<sequence>MTMVKKKEILFVFGLFLILFCKQSSSECKQLTPCSCIFSNRQGYSLMPLVDSMPLKALDTKLNYTFFFHPCTNKPLSDNKTSECYKGDGVSLCAMKNNDTFFWGKAEETEISLDMDNSKPPVLTFHHNNITIIIALACCSLCETRLYVEAIKSESEFHLVLSSLYACKVMMHTNSLSVGSTLLIYFSVVFGVYFIGGALTLKLLRGATGWEMMPNHEFWRNLPSLVKDGVVFTFNCCRLDSYERI</sequence>
<comment type="caution">
    <text evidence="8">The sequence shown here is derived from an EMBL/GenBank/DDBJ whole genome shotgun (WGS) entry which is preliminary data.</text>
</comment>
<keyword evidence="5 6" id="KW-0472">Membrane</keyword>
<reference evidence="8 9" key="1">
    <citation type="submission" date="2024-05" db="EMBL/GenBank/DDBJ databases">
        <title>The nuclear and mitochondrial genome assemblies of Tetragonisca angustula (Apidae: Meliponini), a tiny yet remarkable pollinator in the Neotropics.</title>
        <authorList>
            <person name="Ferrari R."/>
            <person name="Ricardo P.C."/>
            <person name="Dias F.C."/>
            <person name="Araujo N.S."/>
            <person name="Soares D.O."/>
            <person name="Zhou Q.-S."/>
            <person name="Zhu C.-D."/>
            <person name="Coutinho L."/>
            <person name="Airas M.C."/>
            <person name="Batista T.M."/>
        </authorList>
    </citation>
    <scope>NUCLEOTIDE SEQUENCE [LARGE SCALE GENOMIC DNA]</scope>
    <source>
        <strain evidence="8">ASF017062</strain>
        <tissue evidence="8">Abdomen</tissue>
    </source>
</reference>
<feature type="transmembrane region" description="Helical" evidence="6">
    <location>
        <begin position="182"/>
        <end position="204"/>
    </location>
</feature>
<evidence type="ECO:0000256" key="7">
    <source>
        <dbReference type="SAM" id="SignalP"/>
    </source>
</evidence>